<evidence type="ECO:0000313" key="2">
    <source>
        <dbReference type="Proteomes" id="UP000265618"/>
    </source>
</evidence>
<dbReference type="EMBL" id="BDIP01003876">
    <property type="protein sequence ID" value="GIQ88224.1"/>
    <property type="molecule type" value="Genomic_DNA"/>
</dbReference>
<dbReference type="Proteomes" id="UP000265618">
    <property type="component" value="Unassembled WGS sequence"/>
</dbReference>
<accession>A0A9K3D351</accession>
<reference evidence="1 2" key="1">
    <citation type="journal article" date="2018" name="PLoS ONE">
        <title>The draft genome of Kipferlia bialata reveals reductive genome evolution in fornicate parasites.</title>
        <authorList>
            <person name="Tanifuji G."/>
            <person name="Takabayashi S."/>
            <person name="Kume K."/>
            <person name="Takagi M."/>
            <person name="Nakayama T."/>
            <person name="Kamikawa R."/>
            <person name="Inagaki Y."/>
            <person name="Hashimoto T."/>
        </authorList>
    </citation>
    <scope>NUCLEOTIDE SEQUENCE [LARGE SCALE GENOMIC DNA]</scope>
    <source>
        <strain evidence="1">NY0173</strain>
    </source>
</reference>
<comment type="caution">
    <text evidence="1">The sequence shown here is derived from an EMBL/GenBank/DDBJ whole genome shotgun (WGS) entry which is preliminary data.</text>
</comment>
<dbReference type="AlphaFoldDB" id="A0A9K3D351"/>
<protein>
    <submittedName>
        <fullName evidence="1">Uncharacterized protein</fullName>
    </submittedName>
</protein>
<proteinExistence type="predicted"/>
<sequence length="189" mass="19424">MRVKAEERQTALRRSAASLKTQSLSLLQSHATEILDAGKGIKYVATALGSVRAQYQKALASSSEGATAQAHAVVDRYEEAVSVASLCIDEFNTLNEAEATLSSLEAVEQGVGAYLSTSTSSASSTTGAKAPSDVEALLLLVEACPFGLLSQCPPLAPRAAKAQAQVSSVLGGVVSSAMMRGVDPDPGLL</sequence>
<gene>
    <name evidence="1" type="ORF">KIPB_010428</name>
</gene>
<organism evidence="1 2">
    <name type="scientific">Kipferlia bialata</name>
    <dbReference type="NCBI Taxonomy" id="797122"/>
    <lineage>
        <taxon>Eukaryota</taxon>
        <taxon>Metamonada</taxon>
        <taxon>Carpediemonas-like organisms</taxon>
        <taxon>Kipferlia</taxon>
    </lineage>
</organism>
<evidence type="ECO:0000313" key="1">
    <source>
        <dbReference type="EMBL" id="GIQ88224.1"/>
    </source>
</evidence>
<name>A0A9K3D351_9EUKA</name>
<feature type="non-terminal residue" evidence="1">
    <location>
        <position position="1"/>
    </location>
</feature>
<keyword evidence="2" id="KW-1185">Reference proteome</keyword>